<feature type="domain" description="DUF58" evidence="3">
    <location>
        <begin position="192"/>
        <end position="303"/>
    </location>
</feature>
<dbReference type="InterPro" id="IPR011703">
    <property type="entry name" value="ATPase_AAA-3"/>
</dbReference>
<evidence type="ECO:0000259" key="3">
    <source>
        <dbReference type="Pfam" id="PF01882"/>
    </source>
</evidence>
<dbReference type="Pfam" id="PF01882">
    <property type="entry name" value="DUF58"/>
    <property type="match status" value="1"/>
</dbReference>
<dbReference type="SUPFAM" id="SSF53300">
    <property type="entry name" value="vWA-like"/>
    <property type="match status" value="1"/>
</dbReference>
<dbReference type="Gene3D" id="3.40.50.300">
    <property type="entry name" value="P-loop containing nucleotide triphosphate hydrolases"/>
    <property type="match status" value="1"/>
</dbReference>
<evidence type="ECO:0000256" key="1">
    <source>
        <dbReference type="ARBA" id="ARBA00012825"/>
    </source>
</evidence>
<dbReference type="InterPro" id="IPR041628">
    <property type="entry name" value="ChlI/MoxR_AAA_lid"/>
</dbReference>
<dbReference type="EMBL" id="JAEAOA010001795">
    <property type="protein sequence ID" value="KAK3575743.1"/>
    <property type="molecule type" value="Genomic_DNA"/>
</dbReference>
<evidence type="ECO:0000259" key="4">
    <source>
        <dbReference type="Pfam" id="PF07726"/>
    </source>
</evidence>
<organism evidence="6 7">
    <name type="scientific">Potamilus streckersoni</name>
    <dbReference type="NCBI Taxonomy" id="2493646"/>
    <lineage>
        <taxon>Eukaryota</taxon>
        <taxon>Metazoa</taxon>
        <taxon>Spiralia</taxon>
        <taxon>Lophotrochozoa</taxon>
        <taxon>Mollusca</taxon>
        <taxon>Bivalvia</taxon>
        <taxon>Autobranchia</taxon>
        <taxon>Heteroconchia</taxon>
        <taxon>Palaeoheterodonta</taxon>
        <taxon>Unionida</taxon>
        <taxon>Unionoidea</taxon>
        <taxon>Unionidae</taxon>
        <taxon>Ambleminae</taxon>
        <taxon>Lampsilini</taxon>
        <taxon>Potamilus</taxon>
    </lineage>
</organism>
<dbReference type="GO" id="GO:0016887">
    <property type="term" value="F:ATP hydrolysis activity"/>
    <property type="evidence" value="ECO:0007669"/>
    <property type="project" value="InterPro"/>
</dbReference>
<dbReference type="PANTHER" id="PTHR33608:SF6">
    <property type="entry name" value="BLL2464 PROTEIN"/>
    <property type="match status" value="1"/>
</dbReference>
<dbReference type="Gene3D" id="1.10.8.80">
    <property type="entry name" value="Magnesium chelatase subunit I, C-Terminal domain"/>
    <property type="match status" value="1"/>
</dbReference>
<evidence type="ECO:0000259" key="5">
    <source>
        <dbReference type="Pfam" id="PF17863"/>
    </source>
</evidence>
<dbReference type="InterPro" id="IPR027417">
    <property type="entry name" value="P-loop_NTPase"/>
</dbReference>
<evidence type="ECO:0000313" key="6">
    <source>
        <dbReference type="EMBL" id="KAK3575743.1"/>
    </source>
</evidence>
<feature type="domain" description="ChlI/MoxR AAA lid" evidence="5">
    <location>
        <begin position="110"/>
        <end position="176"/>
    </location>
</feature>
<reference evidence="6" key="3">
    <citation type="submission" date="2023-05" db="EMBL/GenBank/DDBJ databases">
        <authorList>
            <person name="Smith C.H."/>
        </authorList>
    </citation>
    <scope>NUCLEOTIDE SEQUENCE</scope>
    <source>
        <strain evidence="6">CHS0354</strain>
        <tissue evidence="6">Mantle</tissue>
    </source>
</reference>
<keyword evidence="7" id="KW-1185">Reference proteome</keyword>
<dbReference type="InterPro" id="IPR002881">
    <property type="entry name" value="DUF58"/>
</dbReference>
<gene>
    <name evidence="6" type="ORF">CHS0354_030075</name>
</gene>
<reference evidence="6" key="1">
    <citation type="journal article" date="2021" name="Genome Biol. Evol.">
        <title>A High-Quality Reference Genome for a Parasitic Bivalve with Doubly Uniparental Inheritance (Bivalvia: Unionida).</title>
        <authorList>
            <person name="Smith C.H."/>
        </authorList>
    </citation>
    <scope>NUCLEOTIDE SEQUENCE</scope>
    <source>
        <strain evidence="6">CHS0354</strain>
    </source>
</reference>
<dbReference type="Proteomes" id="UP001195483">
    <property type="component" value="Unassembled WGS sequence"/>
</dbReference>
<name>A0AAE0VDF1_9BIVA</name>
<dbReference type="Pfam" id="PF07726">
    <property type="entry name" value="AAA_3"/>
    <property type="match status" value="1"/>
</dbReference>
<evidence type="ECO:0000313" key="7">
    <source>
        <dbReference type="Proteomes" id="UP001195483"/>
    </source>
</evidence>
<dbReference type="PANTHER" id="PTHR33608">
    <property type="entry name" value="BLL2464 PROTEIN"/>
    <property type="match status" value="1"/>
</dbReference>
<comment type="caution">
    <text evidence="6">The sequence shown here is derived from an EMBL/GenBank/DDBJ whole genome shotgun (WGS) entry which is preliminary data.</text>
</comment>
<feature type="domain" description="ATPase AAA-3" evidence="4">
    <location>
        <begin position="1"/>
        <end position="32"/>
    </location>
</feature>
<accession>A0AAE0VDF1</accession>
<comment type="pathway">
    <text evidence="2">Porphyrin-containing compound metabolism.</text>
</comment>
<dbReference type="EC" id="6.6.1.1" evidence="1"/>
<protein>
    <recommendedName>
        <fullName evidence="1">magnesium chelatase</fullName>
        <ecNumber evidence="1">6.6.1.1</ecNumber>
    </recommendedName>
</protein>
<dbReference type="InterPro" id="IPR036465">
    <property type="entry name" value="vWFA_dom_sf"/>
</dbReference>
<dbReference type="GO" id="GO:0016851">
    <property type="term" value="F:magnesium chelatase activity"/>
    <property type="evidence" value="ECO:0007669"/>
    <property type="project" value="UniProtKB-EC"/>
</dbReference>
<evidence type="ECO:0000256" key="2">
    <source>
        <dbReference type="ARBA" id="ARBA00023444"/>
    </source>
</evidence>
<sequence length="329" mass="36945">MDEPFLVLATQNPLDQEGTYPLPEAQLDRFMMKVVVGYPSPEDEKLILDRYIDLQELPPVEPLLSAEEITEIKKYISQVYVDEKIRQYIVRLIHATRYPDEHGLSDLSAFIAVGASPRATLTLAAGSKAVAFMEGKGYVSPHEIKSIIRHILRHRIKLTFEASASGVNIEDIIERITLYRNAFRGNGIEFDQVREYSDGDESRLIDWNVTARLNHAYVKTFIEERNLNIVFLVDVSASMAFSSAGLSKRESAAEICAAIGMQALAEHDRTGLILFSREPEKTLPPGAGQHTLMRIVREVLFHNAAYAEIESDFPDTGIIELTTRKPDAV</sequence>
<dbReference type="GO" id="GO:0005524">
    <property type="term" value="F:ATP binding"/>
    <property type="evidence" value="ECO:0007669"/>
    <property type="project" value="InterPro"/>
</dbReference>
<dbReference type="Pfam" id="PF17863">
    <property type="entry name" value="AAA_lid_2"/>
    <property type="match status" value="1"/>
</dbReference>
<dbReference type="AlphaFoldDB" id="A0AAE0VDF1"/>
<dbReference type="Gene3D" id="3.40.50.410">
    <property type="entry name" value="von Willebrand factor, type A domain"/>
    <property type="match status" value="1"/>
</dbReference>
<reference evidence="6" key="2">
    <citation type="journal article" date="2021" name="Genome Biol. Evol.">
        <title>Developing a high-quality reference genome for a parasitic bivalve with doubly uniparental inheritance (Bivalvia: Unionida).</title>
        <authorList>
            <person name="Smith C.H."/>
        </authorList>
    </citation>
    <scope>NUCLEOTIDE SEQUENCE</scope>
    <source>
        <strain evidence="6">CHS0354</strain>
        <tissue evidence="6">Mantle</tissue>
    </source>
</reference>
<proteinExistence type="predicted"/>
<dbReference type="SUPFAM" id="SSF52540">
    <property type="entry name" value="P-loop containing nucleoside triphosphate hydrolases"/>
    <property type="match status" value="1"/>
</dbReference>